<dbReference type="Proteomes" id="UP000262969">
    <property type="component" value="Unassembled WGS sequence"/>
</dbReference>
<organism evidence="1 2">
    <name type="scientific">Lachnoclostridium phytofermentans</name>
    <dbReference type="NCBI Taxonomy" id="66219"/>
    <lineage>
        <taxon>Bacteria</taxon>
        <taxon>Bacillati</taxon>
        <taxon>Bacillota</taxon>
        <taxon>Clostridia</taxon>
        <taxon>Lachnospirales</taxon>
        <taxon>Lachnospiraceae</taxon>
    </lineage>
</organism>
<comment type="caution">
    <text evidence="1">The sequence shown here is derived from an EMBL/GenBank/DDBJ whole genome shotgun (WGS) entry which is preliminary data.</text>
</comment>
<gene>
    <name evidence="1" type="ORF">DHW61_03750</name>
</gene>
<name>A0A3D2X304_9FIRM</name>
<proteinExistence type="predicted"/>
<accession>A0A3D2X304</accession>
<dbReference type="EMBL" id="DPVV01000131">
    <property type="protein sequence ID" value="HCL01520.1"/>
    <property type="molecule type" value="Genomic_DNA"/>
</dbReference>
<evidence type="ECO:0000313" key="2">
    <source>
        <dbReference type="Proteomes" id="UP000262969"/>
    </source>
</evidence>
<protein>
    <submittedName>
        <fullName evidence="1">Uncharacterized protein</fullName>
    </submittedName>
</protein>
<evidence type="ECO:0000313" key="1">
    <source>
        <dbReference type="EMBL" id="HCL01520.1"/>
    </source>
</evidence>
<sequence length="102" mass="12448">MKYDKKSCDYQVNMEAFHEMDKCVPMTKPERDALRIWVKKGYDLDTNPWDYLDSDGLPLNYLQAYRLEYGYFSGPWDYWKGPEHQTYWDDTLKYFIPKDDFC</sequence>
<reference evidence="1 2" key="1">
    <citation type="journal article" date="2018" name="Nat. Biotechnol.">
        <title>A standardized bacterial taxonomy based on genome phylogeny substantially revises the tree of life.</title>
        <authorList>
            <person name="Parks D.H."/>
            <person name="Chuvochina M."/>
            <person name="Waite D.W."/>
            <person name="Rinke C."/>
            <person name="Skarshewski A."/>
            <person name="Chaumeil P.A."/>
            <person name="Hugenholtz P."/>
        </authorList>
    </citation>
    <scope>NUCLEOTIDE SEQUENCE [LARGE SCALE GENOMIC DNA]</scope>
    <source>
        <strain evidence="1">UBA11728</strain>
    </source>
</reference>
<dbReference type="AlphaFoldDB" id="A0A3D2X304"/>